<name>A0ACC5VQD2_9GAMM</name>
<sequence length="51" mass="5244">MSQQQCACPKCECSVDSDAIEKDGELFCSNACAVKHTDGSTGCGHGCECGV</sequence>
<dbReference type="EMBL" id="JABYQT010000001">
    <property type="protein sequence ID" value="MBZ5486367.1"/>
    <property type="molecule type" value="Genomic_DNA"/>
</dbReference>
<comment type="caution">
    <text evidence="1">The sequence shown here is derived from an EMBL/GenBank/DDBJ whole genome shotgun (WGS) entry which is preliminary data.</text>
</comment>
<proteinExistence type="predicted"/>
<protein>
    <submittedName>
        <fullName evidence="1">Metallothionein</fullName>
    </submittedName>
</protein>
<gene>
    <name evidence="1" type="ORF">HW452_02385</name>
</gene>
<accession>A0ACC5VQD2</accession>
<reference evidence="1" key="1">
    <citation type="submission" date="2020-06" db="EMBL/GenBank/DDBJ databases">
        <title>Whole Genome Sequence of Halomonas aquamarina MB598.</title>
        <authorList>
            <person name="Pervaiz M."/>
            <person name="Fariq A."/>
            <person name="Yasmin A."/>
            <person name="Welch M."/>
        </authorList>
    </citation>
    <scope>NUCLEOTIDE SEQUENCE</scope>
    <source>
        <strain evidence="1">MB598</strain>
    </source>
</reference>
<evidence type="ECO:0000313" key="2">
    <source>
        <dbReference type="Proteomes" id="UP001319846"/>
    </source>
</evidence>
<evidence type="ECO:0000313" key="1">
    <source>
        <dbReference type="EMBL" id="MBZ5486367.1"/>
    </source>
</evidence>
<keyword evidence="2" id="KW-1185">Reference proteome</keyword>
<organism evidence="1 2">
    <name type="scientific">Vreelandella aquamarina</name>
    <dbReference type="NCBI Taxonomy" id="77097"/>
    <lineage>
        <taxon>Bacteria</taxon>
        <taxon>Pseudomonadati</taxon>
        <taxon>Pseudomonadota</taxon>
        <taxon>Gammaproteobacteria</taxon>
        <taxon>Oceanospirillales</taxon>
        <taxon>Halomonadaceae</taxon>
        <taxon>Vreelandella</taxon>
    </lineage>
</organism>
<dbReference type="Proteomes" id="UP001319846">
    <property type="component" value="Unassembled WGS sequence"/>
</dbReference>